<evidence type="ECO:0000256" key="1">
    <source>
        <dbReference type="ARBA" id="ARBA00008857"/>
    </source>
</evidence>
<name>A0A844GCF6_9NEIS</name>
<proteinExistence type="inferred from homology"/>
<evidence type="ECO:0000313" key="5">
    <source>
        <dbReference type="Proteomes" id="UP000446658"/>
    </source>
</evidence>
<dbReference type="SUPFAM" id="SSF56349">
    <property type="entry name" value="DNA breaking-rejoining enzymes"/>
    <property type="match status" value="1"/>
</dbReference>
<evidence type="ECO:0008006" key="6">
    <source>
        <dbReference type="Google" id="ProtNLM"/>
    </source>
</evidence>
<protein>
    <recommendedName>
        <fullName evidence="6">Core-binding (CB) domain-containing protein</fullName>
    </recommendedName>
</protein>
<keyword evidence="2" id="KW-0229">DNA integration</keyword>
<evidence type="ECO:0000256" key="3">
    <source>
        <dbReference type="ARBA" id="ARBA00023125"/>
    </source>
</evidence>
<dbReference type="PANTHER" id="PTHR30629:SF2">
    <property type="entry name" value="PROPHAGE INTEGRASE INTS-RELATED"/>
    <property type="match status" value="1"/>
</dbReference>
<keyword evidence="5" id="KW-1185">Reference proteome</keyword>
<dbReference type="GO" id="GO:0003677">
    <property type="term" value="F:DNA binding"/>
    <property type="evidence" value="ECO:0007669"/>
    <property type="project" value="UniProtKB-KW"/>
</dbReference>
<accession>A0A844GCF6</accession>
<dbReference type="PANTHER" id="PTHR30629">
    <property type="entry name" value="PROPHAGE INTEGRASE"/>
    <property type="match status" value="1"/>
</dbReference>
<evidence type="ECO:0000313" key="4">
    <source>
        <dbReference type="EMBL" id="MTD32597.1"/>
    </source>
</evidence>
<gene>
    <name evidence="4" type="ORF">GKE73_02700</name>
</gene>
<dbReference type="InterPro" id="IPR010998">
    <property type="entry name" value="Integrase_recombinase_N"/>
</dbReference>
<comment type="similarity">
    <text evidence="1">Belongs to the 'phage' integrase family.</text>
</comment>
<reference evidence="4 5" key="1">
    <citation type="submission" date="2019-11" db="EMBL/GenBank/DDBJ databases">
        <title>Draft genome sequence of Paludibacterium sp. dN18-1.</title>
        <authorList>
            <person name="Im W.-T."/>
        </authorList>
    </citation>
    <scope>NUCLEOTIDE SEQUENCE [LARGE SCALE GENOMIC DNA]</scope>
    <source>
        <strain evidence="5">dN 18-1</strain>
    </source>
</reference>
<comment type="caution">
    <text evidence="4">The sequence shown here is derived from an EMBL/GenBank/DDBJ whole genome shotgun (WGS) entry which is preliminary data.</text>
</comment>
<dbReference type="Proteomes" id="UP000446658">
    <property type="component" value="Unassembled WGS sequence"/>
</dbReference>
<dbReference type="InterPro" id="IPR050808">
    <property type="entry name" value="Phage_Integrase"/>
</dbReference>
<dbReference type="RefSeq" id="WP_230369078.1">
    <property type="nucleotide sequence ID" value="NZ_WLYX01000001.1"/>
</dbReference>
<dbReference type="Gene3D" id="1.10.150.130">
    <property type="match status" value="1"/>
</dbReference>
<organism evidence="4 5">
    <name type="scientific">Paludibacterium denitrificans</name>
    <dbReference type="NCBI Taxonomy" id="2675226"/>
    <lineage>
        <taxon>Bacteria</taxon>
        <taxon>Pseudomonadati</taxon>
        <taxon>Pseudomonadota</taxon>
        <taxon>Betaproteobacteria</taxon>
        <taxon>Neisseriales</taxon>
        <taxon>Chromobacteriaceae</taxon>
        <taxon>Paludibacterium</taxon>
    </lineage>
</organism>
<keyword evidence="3" id="KW-0238">DNA-binding</keyword>
<dbReference type="EMBL" id="WLYX01000001">
    <property type="protein sequence ID" value="MTD32597.1"/>
    <property type="molecule type" value="Genomic_DNA"/>
</dbReference>
<dbReference type="AlphaFoldDB" id="A0A844GCF6"/>
<dbReference type="InterPro" id="IPR011010">
    <property type="entry name" value="DNA_brk_join_enz"/>
</dbReference>
<sequence>MSKPRQSHRSLTLSRIYIKGHRYYLFSAEPMISPDDGKSKKWHSLCHIEKGEVEARRLAQRITDHNRVAGDEGNFPRNFREYMSAVISERDKERPKETARAKMHDIVNRQLISSSAVIEDAFFEFDVDQILPVDVAKFVDQWEGRRMAQVYHSRLSDFFRWACRRGMRSDNPVREVSIKKPKRRMRYLTDDEYQAIRKCLLIGKDGRKNRSGIMVQCYIDLCYLMYQRTTEIRLLKWADVTEKGFSLPLQRLSEAVGQRFLFQ</sequence>
<dbReference type="GO" id="GO:0015074">
    <property type="term" value="P:DNA integration"/>
    <property type="evidence" value="ECO:0007669"/>
    <property type="project" value="UniProtKB-KW"/>
</dbReference>
<evidence type="ECO:0000256" key="2">
    <source>
        <dbReference type="ARBA" id="ARBA00022908"/>
    </source>
</evidence>